<dbReference type="InterPro" id="IPR010342">
    <property type="entry name" value="DUF938"/>
</dbReference>
<protein>
    <submittedName>
        <fullName evidence="1">DUF938 domain-containing protein</fullName>
    </submittedName>
</protein>
<accession>A0A8J7AQR1</accession>
<dbReference type="PANTHER" id="PTHR20974:SF0">
    <property type="entry name" value="UPF0585 PROTEIN CG18661"/>
    <property type="match status" value="1"/>
</dbReference>
<sequence>MAYFTEKPDDARQYAAAPERNQQPILEVLQQQLPRSGTVLEVASGTGQHALFLAPRLAPRHWLPSDPNPVLRQSIRAWAATAPTPTLHPPLDLDVQATSWPVEDARLTAGVGPVELPPICAIAAINLIHISPWAACLGLLAGAQRILPPGGILYLYGPYRQNGQHTGPSNAAFDAMLQQQNSDWGVRDLETVQADAAKRGLQPQAVIPMPAYNLSVIFTRTS</sequence>
<dbReference type="EMBL" id="JADEXG010000038">
    <property type="protein sequence ID" value="MBE9078706.1"/>
    <property type="molecule type" value="Genomic_DNA"/>
</dbReference>
<evidence type="ECO:0000313" key="2">
    <source>
        <dbReference type="Proteomes" id="UP000636505"/>
    </source>
</evidence>
<evidence type="ECO:0000313" key="1">
    <source>
        <dbReference type="EMBL" id="MBE9078706.1"/>
    </source>
</evidence>
<dbReference type="SUPFAM" id="SSF53335">
    <property type="entry name" value="S-adenosyl-L-methionine-dependent methyltransferases"/>
    <property type="match status" value="1"/>
</dbReference>
<dbReference type="RefSeq" id="WP_193908828.1">
    <property type="nucleotide sequence ID" value="NZ_JADEXG010000038.1"/>
</dbReference>
<dbReference type="InterPro" id="IPR029063">
    <property type="entry name" value="SAM-dependent_MTases_sf"/>
</dbReference>
<dbReference type="Gene3D" id="3.40.50.150">
    <property type="entry name" value="Vaccinia Virus protein VP39"/>
    <property type="match status" value="1"/>
</dbReference>
<dbReference type="AlphaFoldDB" id="A0A8J7AQR1"/>
<organism evidence="1 2">
    <name type="scientific">Vasconcelosia minhoensis LEGE 07310</name>
    <dbReference type="NCBI Taxonomy" id="915328"/>
    <lineage>
        <taxon>Bacteria</taxon>
        <taxon>Bacillati</taxon>
        <taxon>Cyanobacteriota</taxon>
        <taxon>Cyanophyceae</taxon>
        <taxon>Nodosilineales</taxon>
        <taxon>Cymatolegaceae</taxon>
        <taxon>Vasconcelosia</taxon>
        <taxon>Vasconcelosia minhoensis</taxon>
    </lineage>
</organism>
<dbReference type="PANTHER" id="PTHR20974">
    <property type="entry name" value="UPF0585 PROTEIN CG18661"/>
    <property type="match status" value="1"/>
</dbReference>
<dbReference type="Proteomes" id="UP000636505">
    <property type="component" value="Unassembled WGS sequence"/>
</dbReference>
<comment type="caution">
    <text evidence="1">The sequence shown here is derived from an EMBL/GenBank/DDBJ whole genome shotgun (WGS) entry which is preliminary data.</text>
</comment>
<dbReference type="Pfam" id="PF06080">
    <property type="entry name" value="DUF938"/>
    <property type="match status" value="1"/>
</dbReference>
<proteinExistence type="predicted"/>
<reference evidence="1" key="1">
    <citation type="submission" date="2020-10" db="EMBL/GenBank/DDBJ databases">
        <authorList>
            <person name="Castelo-Branco R."/>
            <person name="Eusebio N."/>
            <person name="Adriana R."/>
            <person name="Vieira A."/>
            <person name="Brugerolle De Fraissinette N."/>
            <person name="Rezende De Castro R."/>
            <person name="Schneider M.P."/>
            <person name="Vasconcelos V."/>
            <person name="Leao P.N."/>
        </authorList>
    </citation>
    <scope>NUCLEOTIDE SEQUENCE</scope>
    <source>
        <strain evidence="1">LEGE 07310</strain>
    </source>
</reference>
<keyword evidence="2" id="KW-1185">Reference proteome</keyword>
<gene>
    <name evidence="1" type="ORF">IQ241_15620</name>
</gene>
<name>A0A8J7AQR1_9CYAN</name>